<evidence type="ECO:0008006" key="6">
    <source>
        <dbReference type="Google" id="ProtNLM"/>
    </source>
</evidence>
<keyword evidence="5" id="KW-1185">Reference proteome</keyword>
<evidence type="ECO:0000259" key="3">
    <source>
        <dbReference type="Pfam" id="PF13600"/>
    </source>
</evidence>
<dbReference type="InterPro" id="IPR008969">
    <property type="entry name" value="CarboxyPept-like_regulatory"/>
</dbReference>
<feature type="coiled-coil region" evidence="1">
    <location>
        <begin position="166"/>
        <end position="193"/>
    </location>
</feature>
<dbReference type="NCBIfam" id="TIGR02231">
    <property type="entry name" value="mucoidy inhibitor MuiA family protein"/>
    <property type="match status" value="2"/>
</dbReference>
<proteinExistence type="predicted"/>
<feature type="coiled-coil region" evidence="1">
    <location>
        <begin position="92"/>
        <end position="126"/>
    </location>
</feature>
<dbReference type="Pfam" id="PF13715">
    <property type="entry name" value="CarbopepD_reg_2"/>
    <property type="match status" value="1"/>
</dbReference>
<sequence length="626" mass="70020">MKYLTLFALLLAHQTFSQSFTERELKTKIDQVTIYVKGGLISRSGDLDIPPGKSMVLIKSLSPHIDDKSVQVKATGDFTILSVNHKLNYLNSLKKDEKIDSLKKEIESIEHEVSTAESRLQILSEKQSLLDKNKNLGGETSGASLTQIKQAIEFYDRELTSIKTDEIETRLRIKELNKEQDKIKQEISSVQGNDGLPTSEIEIRIDSKSKVSGDFKISYLVSNVGWYPKYDVRVASVDLPLELKYKADIYQNTGVDWENVRLKLSNGDPNQSGVAPELETWHLNYARNTILNRSAYGMISNSVRNVSGVIVDENGLPLPGVAVQVKGTTVGTVTDIDGNYSLTLPNGVTHLAISFVGYVSQELPITSQKINARLEPDVMALEEIVVTGYGAPNELQGKSAGIRIRGASSVAREADVITTSTIENQTTVEFEVDEPYSIKSNGEKLSVDLNSYQIETIYEYYAVPKLDLDAFLIARVINWDQYNLLEGEANLYFEDAYVGRSILDARSMDDTLNISLGRDKSIVIGREKVDEFTKRRTIGSNKIESRGYEIVVRNKKSQNINLTLFDQLPVAAISDISVSPIELSNGKLDEKTGEVTWELELQPQQQRELDLSYEVKYPKKEKVLLE</sequence>
<dbReference type="KEGG" id="est:DN752_02730"/>
<evidence type="ECO:0000313" key="5">
    <source>
        <dbReference type="Proteomes" id="UP000248688"/>
    </source>
</evidence>
<dbReference type="PANTHER" id="PTHR31005">
    <property type="entry name" value="DUF4139 DOMAIN-CONTAINING PROTEIN"/>
    <property type="match status" value="1"/>
</dbReference>
<dbReference type="InterPro" id="IPR025554">
    <property type="entry name" value="DUF4140"/>
</dbReference>
<feature type="domain" description="DUF4140" evidence="3">
    <location>
        <begin position="32"/>
        <end position="129"/>
    </location>
</feature>
<organism evidence="4 5">
    <name type="scientific">Echinicola strongylocentroti</name>
    <dbReference type="NCBI Taxonomy" id="1795355"/>
    <lineage>
        <taxon>Bacteria</taxon>
        <taxon>Pseudomonadati</taxon>
        <taxon>Bacteroidota</taxon>
        <taxon>Cytophagia</taxon>
        <taxon>Cytophagales</taxon>
        <taxon>Cyclobacteriaceae</taxon>
        <taxon>Echinicola</taxon>
    </lineage>
</organism>
<evidence type="ECO:0000313" key="4">
    <source>
        <dbReference type="EMBL" id="AWW29144.1"/>
    </source>
</evidence>
<gene>
    <name evidence="4" type="ORF">DN752_02730</name>
</gene>
<feature type="domain" description="DUF4139" evidence="2">
    <location>
        <begin position="216"/>
        <end position="619"/>
    </location>
</feature>
<dbReference type="Pfam" id="PF13598">
    <property type="entry name" value="DUF4139"/>
    <property type="match status" value="1"/>
</dbReference>
<dbReference type="Proteomes" id="UP000248688">
    <property type="component" value="Chromosome"/>
</dbReference>
<keyword evidence="1" id="KW-0175">Coiled coil</keyword>
<evidence type="ECO:0000259" key="2">
    <source>
        <dbReference type="Pfam" id="PF13598"/>
    </source>
</evidence>
<dbReference type="AlphaFoldDB" id="A0A2Z4IE12"/>
<dbReference type="OrthoDB" id="634585at2"/>
<accession>A0A2Z4IE12</accession>
<dbReference type="RefSeq" id="WP_112782564.1">
    <property type="nucleotide sequence ID" value="NZ_CP030041.1"/>
</dbReference>
<dbReference type="Pfam" id="PF13600">
    <property type="entry name" value="DUF4140"/>
    <property type="match status" value="1"/>
</dbReference>
<dbReference type="PANTHER" id="PTHR31005:SF8">
    <property type="entry name" value="DUF4139 DOMAIN-CONTAINING PROTEIN"/>
    <property type="match status" value="1"/>
</dbReference>
<evidence type="ECO:0000256" key="1">
    <source>
        <dbReference type="SAM" id="Coils"/>
    </source>
</evidence>
<reference evidence="4 5" key="1">
    <citation type="submission" date="2018-06" db="EMBL/GenBank/DDBJ databases">
        <title>Echinicola strongylocentroti sp. nov., isolated from a sea urchin Strongylocentrotus intermedius.</title>
        <authorList>
            <person name="Bae S.S."/>
        </authorList>
    </citation>
    <scope>NUCLEOTIDE SEQUENCE [LARGE SCALE GENOMIC DNA]</scope>
    <source>
        <strain evidence="4 5">MEBiC08714</strain>
    </source>
</reference>
<dbReference type="InterPro" id="IPR011935">
    <property type="entry name" value="CHP02231"/>
</dbReference>
<dbReference type="SUPFAM" id="SSF49464">
    <property type="entry name" value="Carboxypeptidase regulatory domain-like"/>
    <property type="match status" value="1"/>
</dbReference>
<dbReference type="EMBL" id="CP030041">
    <property type="protein sequence ID" value="AWW29144.1"/>
    <property type="molecule type" value="Genomic_DNA"/>
</dbReference>
<dbReference type="Gene3D" id="2.60.40.1120">
    <property type="entry name" value="Carboxypeptidase-like, regulatory domain"/>
    <property type="match status" value="1"/>
</dbReference>
<name>A0A2Z4IE12_9BACT</name>
<protein>
    <recommendedName>
        <fullName evidence="6">Mucoidy inhibitor MuiA family protein</fullName>
    </recommendedName>
</protein>
<dbReference type="FunFam" id="2.60.40.1120:FF:000003">
    <property type="entry name" value="Outer membrane protein Omp121"/>
    <property type="match status" value="1"/>
</dbReference>
<dbReference type="InterPro" id="IPR037291">
    <property type="entry name" value="DUF4139"/>
</dbReference>